<dbReference type="InParanoid" id="D8QGP0"/>
<evidence type="ECO:0000313" key="3">
    <source>
        <dbReference type="Proteomes" id="UP000007431"/>
    </source>
</evidence>
<dbReference type="RefSeq" id="XP_003027429.1">
    <property type="nucleotide sequence ID" value="XM_003027383.1"/>
</dbReference>
<feature type="compositionally biased region" description="Acidic residues" evidence="1">
    <location>
        <begin position="171"/>
        <end position="181"/>
    </location>
</feature>
<accession>D8QGP0</accession>
<dbReference type="KEGG" id="scm:SCHCO_02516099"/>
<protein>
    <submittedName>
        <fullName evidence="2">Uncharacterized protein</fullName>
    </submittedName>
</protein>
<proteinExistence type="predicted"/>
<name>D8QGP0_SCHCM</name>
<dbReference type="VEuPathDB" id="FungiDB:SCHCODRAFT_02516099"/>
<gene>
    <name evidence="2" type="ORF">SCHCODRAFT_113030</name>
</gene>
<dbReference type="Proteomes" id="UP000007431">
    <property type="component" value="Unassembled WGS sequence"/>
</dbReference>
<feature type="compositionally biased region" description="Low complexity" evidence="1">
    <location>
        <begin position="123"/>
        <end position="145"/>
    </location>
</feature>
<feature type="region of interest" description="Disordered" evidence="1">
    <location>
        <begin position="122"/>
        <end position="181"/>
    </location>
</feature>
<dbReference type="HOGENOM" id="CLU_1215388_0_0_1"/>
<reference evidence="2 3" key="1">
    <citation type="journal article" date="2010" name="Nat. Biotechnol.">
        <title>Genome sequence of the model mushroom Schizophyllum commune.</title>
        <authorList>
            <person name="Ohm R.A."/>
            <person name="de Jong J.F."/>
            <person name="Lugones L.G."/>
            <person name="Aerts A."/>
            <person name="Kothe E."/>
            <person name="Stajich J.E."/>
            <person name="de Vries R.P."/>
            <person name="Record E."/>
            <person name="Levasseur A."/>
            <person name="Baker S.E."/>
            <person name="Bartholomew K.A."/>
            <person name="Coutinho P.M."/>
            <person name="Erdmann S."/>
            <person name="Fowler T.J."/>
            <person name="Gathman A.C."/>
            <person name="Lombard V."/>
            <person name="Henrissat B."/>
            <person name="Knabe N."/>
            <person name="Kuees U."/>
            <person name="Lilly W.W."/>
            <person name="Lindquist E."/>
            <person name="Lucas S."/>
            <person name="Magnuson J.K."/>
            <person name="Piumi F."/>
            <person name="Raudaskoski M."/>
            <person name="Salamov A."/>
            <person name="Schmutz J."/>
            <person name="Schwarze F.W.M.R."/>
            <person name="vanKuyk P.A."/>
            <person name="Horton J.S."/>
            <person name="Grigoriev I.V."/>
            <person name="Woesten H.A.B."/>
        </authorList>
    </citation>
    <scope>NUCLEOTIDE SEQUENCE [LARGE SCALE GENOMIC DNA]</scope>
    <source>
        <strain evidence="3">H4-8 / FGSC 9210</strain>
    </source>
</reference>
<dbReference type="OrthoDB" id="10384201at2759"/>
<evidence type="ECO:0000256" key="1">
    <source>
        <dbReference type="SAM" id="MobiDB-lite"/>
    </source>
</evidence>
<evidence type="ECO:0000313" key="2">
    <source>
        <dbReference type="EMBL" id="EFI92526.1"/>
    </source>
</evidence>
<feature type="non-terminal residue" evidence="2">
    <location>
        <position position="228"/>
    </location>
</feature>
<dbReference type="EMBL" id="GL377312">
    <property type="protein sequence ID" value="EFI92526.1"/>
    <property type="molecule type" value="Genomic_DNA"/>
</dbReference>
<sequence length="228" mass="25521">MPKGVRSVGQWRCSYEGCPDPDYPRELSASATNRATSHRKSTLHGYKYHHKQVTVHYKGQRITVKRDQHGLFQCPCGDPAHARRRSDRLVYVCNLKNHPPPGVVGGRADTPTPEDNDTIVIQRRPPSRSNGASSNAAVATTSTSRRACRRSKSRTLVTTGVGGSRKRASEATEEVSDGETSDEELMVLRSTYAQVRELSYYTPSPHHATQLKEAEKRRLRRRIARITS</sequence>
<keyword evidence="3" id="KW-1185">Reference proteome</keyword>
<dbReference type="AlphaFoldDB" id="D8QGP0"/>
<dbReference type="GeneID" id="9597201"/>
<organism evidence="3">
    <name type="scientific">Schizophyllum commune (strain H4-8 / FGSC 9210)</name>
    <name type="common">Split gill fungus</name>
    <dbReference type="NCBI Taxonomy" id="578458"/>
    <lineage>
        <taxon>Eukaryota</taxon>
        <taxon>Fungi</taxon>
        <taxon>Dikarya</taxon>
        <taxon>Basidiomycota</taxon>
        <taxon>Agaricomycotina</taxon>
        <taxon>Agaricomycetes</taxon>
        <taxon>Agaricomycetidae</taxon>
        <taxon>Agaricales</taxon>
        <taxon>Schizophyllaceae</taxon>
        <taxon>Schizophyllum</taxon>
    </lineage>
</organism>